<keyword evidence="1" id="KW-0808">Transferase</keyword>
<dbReference type="PANTHER" id="PTHR12526">
    <property type="entry name" value="GLYCOSYLTRANSFERASE"/>
    <property type="match status" value="1"/>
</dbReference>
<dbReference type="PANTHER" id="PTHR12526:SF635">
    <property type="entry name" value="GLYCOSYL TRANSFERASE GROUP 1"/>
    <property type="match status" value="1"/>
</dbReference>
<dbReference type="InterPro" id="IPR001296">
    <property type="entry name" value="Glyco_trans_1"/>
</dbReference>
<dbReference type="Pfam" id="PF00534">
    <property type="entry name" value="Glycos_transf_1"/>
    <property type="match status" value="1"/>
</dbReference>
<evidence type="ECO:0000313" key="4">
    <source>
        <dbReference type="EMBL" id="GAA1511946.1"/>
    </source>
</evidence>
<keyword evidence="5" id="KW-1185">Reference proteome</keyword>
<feature type="region of interest" description="Disordered" evidence="2">
    <location>
        <begin position="1"/>
        <end position="39"/>
    </location>
</feature>
<accession>A0ABP4L0X8</accession>
<dbReference type="Proteomes" id="UP001500363">
    <property type="component" value="Unassembled WGS sequence"/>
</dbReference>
<gene>
    <name evidence="4" type="ORF">GCM10009741_06730</name>
</gene>
<sequence length="438" mass="46943">MTGPAEDAEMGAESGPGADGGAGIGRASEASPATGAGGVTAGVPARRRILVSAYACRPKGGSEPGAGWAWAKAAARDHDVWLLTRGKFAHEIEEELAIRPVPGLTVVPLELPKFLLKLRRRSADVYWYYPLWQRKAGQVAERLHRKLDFDVIHHLTFAVDWMPAGVVRRTSAKVIWGPVGGSTAVPLSMAHWLGSSGLVGELFRRAWTGTARQFIGRQLAQRADLVIAQNNDVAEVFGPHAREIVVQPNVAIRRFASASGPYEPFGGPGVKTALFVGRLIPWKGLLLAISALARPEAANWELRVIGDGPDWRRAERLAEQLGVRDRVEFTGQLPREDVLAALLRADALLAPALREAAGWAVTEALASGCPVVCVDRGGPSVIVGPDEGVAVNWRGDVVGELAKGLASLKGRITPVDRWGPDRLPALLSEWYADARVTS</sequence>
<organism evidence="4 5">
    <name type="scientific">Kribbella lupini</name>
    <dbReference type="NCBI Taxonomy" id="291602"/>
    <lineage>
        <taxon>Bacteria</taxon>
        <taxon>Bacillati</taxon>
        <taxon>Actinomycetota</taxon>
        <taxon>Actinomycetes</taxon>
        <taxon>Propionibacteriales</taxon>
        <taxon>Kribbellaceae</taxon>
        <taxon>Kribbella</taxon>
    </lineage>
</organism>
<dbReference type="Gene3D" id="3.40.50.2000">
    <property type="entry name" value="Glycogen Phosphorylase B"/>
    <property type="match status" value="2"/>
</dbReference>
<dbReference type="CDD" id="cd03801">
    <property type="entry name" value="GT4_PimA-like"/>
    <property type="match status" value="1"/>
</dbReference>
<dbReference type="EMBL" id="BAAANC010000001">
    <property type="protein sequence ID" value="GAA1511946.1"/>
    <property type="molecule type" value="Genomic_DNA"/>
</dbReference>
<evidence type="ECO:0000256" key="1">
    <source>
        <dbReference type="ARBA" id="ARBA00022679"/>
    </source>
</evidence>
<reference evidence="5" key="1">
    <citation type="journal article" date="2019" name="Int. J. Syst. Evol. Microbiol.">
        <title>The Global Catalogue of Microorganisms (GCM) 10K type strain sequencing project: providing services to taxonomists for standard genome sequencing and annotation.</title>
        <authorList>
            <consortium name="The Broad Institute Genomics Platform"/>
            <consortium name="The Broad Institute Genome Sequencing Center for Infectious Disease"/>
            <person name="Wu L."/>
            <person name="Ma J."/>
        </authorList>
    </citation>
    <scope>NUCLEOTIDE SEQUENCE [LARGE SCALE GENOMIC DNA]</scope>
    <source>
        <strain evidence="5">JCM 14303</strain>
    </source>
</reference>
<dbReference type="SUPFAM" id="SSF53756">
    <property type="entry name" value="UDP-Glycosyltransferase/glycogen phosphorylase"/>
    <property type="match status" value="1"/>
</dbReference>
<feature type="domain" description="Glycosyl transferase family 1" evidence="3">
    <location>
        <begin position="271"/>
        <end position="391"/>
    </location>
</feature>
<comment type="caution">
    <text evidence="4">The sequence shown here is derived from an EMBL/GenBank/DDBJ whole genome shotgun (WGS) entry which is preliminary data.</text>
</comment>
<proteinExistence type="predicted"/>
<name>A0ABP4L0X8_9ACTN</name>
<protein>
    <recommendedName>
        <fullName evidence="3">Glycosyl transferase family 1 domain-containing protein</fullName>
    </recommendedName>
</protein>
<evidence type="ECO:0000256" key="2">
    <source>
        <dbReference type="SAM" id="MobiDB-lite"/>
    </source>
</evidence>
<evidence type="ECO:0000313" key="5">
    <source>
        <dbReference type="Proteomes" id="UP001500363"/>
    </source>
</evidence>
<feature type="compositionally biased region" description="Acidic residues" evidence="2">
    <location>
        <begin position="1"/>
        <end position="10"/>
    </location>
</feature>
<evidence type="ECO:0000259" key="3">
    <source>
        <dbReference type="Pfam" id="PF00534"/>
    </source>
</evidence>